<dbReference type="InterPro" id="IPR036063">
    <property type="entry name" value="Smr_dom_sf"/>
</dbReference>
<dbReference type="EC" id="3.6.4.-" evidence="8"/>
<reference evidence="12 13" key="1">
    <citation type="submission" date="2018-03" db="EMBL/GenBank/DDBJ databases">
        <title>Lachnoclostridium SNUG30386 gen.nov., sp.nov., isolated from human faeces.</title>
        <authorList>
            <person name="Seo B."/>
            <person name="Jeon K."/>
            <person name="Ko G."/>
        </authorList>
    </citation>
    <scope>NUCLEOTIDE SEQUENCE [LARGE SCALE GENOMIC DNA]</scope>
    <source>
        <strain evidence="12 13">SNUG30386</strain>
    </source>
</reference>
<dbReference type="PANTHER" id="PTHR48466">
    <property type="entry name" value="OS10G0509000 PROTEIN-RELATED"/>
    <property type="match status" value="1"/>
</dbReference>
<proteinExistence type="inferred from homology"/>
<sequence length="801" mass="88427">MNEKALKTLEYTKIIDQLTEYASTEMGKQMCRELQPSCDLGTIRQSQTETTDALTRVRMKGSLSFGGVKDVRGSMKRLEIGSSLGIPELLAVSSLLTVAARAQSYGRHEKSEEFPDDSLDERFRALDPLTPVNNEIKRCLPSEDEVSDDASPGLAKVRRSMKIVGGRVHTQLNSILNSSRTYLQDAVITMRDGRYCLPVKAEYKSQVPGMVHDQSSTGSTVFIEPLAIVKLNNELRELEIQEKREIEFVLAALSSQLMPYTDAILSDLSILAELDFIFAKAALSRHYNCVEPKFNNKRYINIKDGRHPLLNPKQVVPINIWVGDSFDLLIVTGPNTGGKTVSLKTVGLFTLMGQSGLHIPAFEGSELAVFDNVFADIGDEQSIEQNLSTFSAHMTNIVSILNEADANSLCLFDELCSGTDPTEGAPLAIAVLNFLHNMTCRTIATTHYSELKVFALTAPGVENACCEFNVETLRPTYRLLIGIPGKSNAFAISRKLGLPDYIIDEAKNQMEQKDESFEDLLANLENSRVTIEKEREEIASYKQEIETLKNRLQQKEERFSEQKEKMLSKAREEAQKILQDAKDTADQTIRNINKLAKSSGVNKELEAERTKLRGKIQDVDKKLAVKKTAAPKKAVSAKKLRLGDTVRVLSMNLKGTVSSLPNAKGDLYVQMGILRSLVNIRDLEMVEEASITGPGLSGTHTGGSRGSGSGSSKIKMSKSFSVSPEVNLIGMTVDEAIPVLDKYLDDAYLAHLPQVRVVHGRGTGALKAGVHRHLKKLSYVKEYRLGEFGEGDTGVTIVTFK</sequence>
<keyword evidence="7 8" id="KW-0238">DNA-binding</keyword>
<evidence type="ECO:0000256" key="9">
    <source>
        <dbReference type="SAM" id="Coils"/>
    </source>
</evidence>
<dbReference type="GO" id="GO:0004519">
    <property type="term" value="F:endonuclease activity"/>
    <property type="evidence" value="ECO:0007669"/>
    <property type="project" value="UniProtKB-UniRule"/>
</dbReference>
<feature type="coiled-coil region" evidence="9">
    <location>
        <begin position="503"/>
        <end position="622"/>
    </location>
</feature>
<dbReference type="PIRSF" id="PIRSF005814">
    <property type="entry name" value="MutS_YshD"/>
    <property type="match status" value="1"/>
</dbReference>
<evidence type="ECO:0000256" key="7">
    <source>
        <dbReference type="ARBA" id="ARBA00023125"/>
    </source>
</evidence>
<organism evidence="12 13">
    <name type="scientific">Clostridium fessum</name>
    <dbReference type="NCBI Taxonomy" id="2126740"/>
    <lineage>
        <taxon>Bacteria</taxon>
        <taxon>Bacillati</taxon>
        <taxon>Bacillota</taxon>
        <taxon>Clostridia</taxon>
        <taxon>Eubacteriales</taxon>
        <taxon>Clostridiaceae</taxon>
        <taxon>Clostridium</taxon>
    </lineage>
</organism>
<dbReference type="GO" id="GO:0072344">
    <property type="term" value="P:rescue of stalled ribosome"/>
    <property type="evidence" value="ECO:0007669"/>
    <property type="project" value="UniProtKB-UniRule"/>
</dbReference>
<dbReference type="GO" id="GO:0043023">
    <property type="term" value="F:ribosomal large subunit binding"/>
    <property type="evidence" value="ECO:0007669"/>
    <property type="project" value="UniProtKB-UniRule"/>
</dbReference>
<dbReference type="RefSeq" id="WP_107001861.1">
    <property type="nucleotide sequence ID" value="NZ_JAQDZI010000009.1"/>
</dbReference>
<feature type="compositionally biased region" description="Gly residues" evidence="10">
    <location>
        <begin position="700"/>
        <end position="709"/>
    </location>
</feature>
<keyword evidence="2 8" id="KW-0699">rRNA-binding</keyword>
<dbReference type="Pfam" id="PF00488">
    <property type="entry name" value="MutS_V"/>
    <property type="match status" value="1"/>
</dbReference>
<dbReference type="Gene3D" id="3.30.1370.110">
    <property type="match status" value="1"/>
</dbReference>
<dbReference type="NCBIfam" id="TIGR01069">
    <property type="entry name" value="mutS2"/>
    <property type="match status" value="1"/>
</dbReference>
<feature type="domain" description="Smr" evidence="11">
    <location>
        <begin position="726"/>
        <end position="801"/>
    </location>
</feature>
<dbReference type="GO" id="GO:0140664">
    <property type="term" value="F:ATP-dependent DNA damage sensor activity"/>
    <property type="evidence" value="ECO:0007669"/>
    <property type="project" value="InterPro"/>
</dbReference>
<feature type="region of interest" description="Disordered" evidence="10">
    <location>
        <begin position="691"/>
        <end position="715"/>
    </location>
</feature>
<evidence type="ECO:0000256" key="8">
    <source>
        <dbReference type="HAMAP-Rule" id="MF_00092"/>
    </source>
</evidence>
<dbReference type="SUPFAM" id="SSF160443">
    <property type="entry name" value="SMR domain-like"/>
    <property type="match status" value="1"/>
</dbReference>
<comment type="caution">
    <text evidence="12">The sequence shown here is derived from an EMBL/GenBank/DDBJ whole genome shotgun (WGS) entry which is preliminary data.</text>
</comment>
<keyword evidence="3 8" id="KW-0547">Nucleotide-binding</keyword>
<comment type="subunit">
    <text evidence="8">Homodimer. Binds to stalled ribosomes, contacting rRNA.</text>
</comment>
<name>A0A2T3FKE9_9CLOT</name>
<gene>
    <name evidence="8" type="primary">mutS2</name>
    <name evidence="8" type="synonym">rqcU</name>
    <name evidence="12" type="ORF">C7U56_14805</name>
</gene>
<comment type="function">
    <text evidence="8">Endonuclease that is involved in the suppression of homologous recombination and thus may have a key role in the control of bacterial genetic diversity.</text>
</comment>
<feature type="binding site" evidence="8">
    <location>
        <begin position="333"/>
        <end position="340"/>
    </location>
    <ligand>
        <name>ATP</name>
        <dbReference type="ChEBI" id="CHEBI:30616"/>
    </ligand>
</feature>
<dbReference type="SMART" id="SM00463">
    <property type="entry name" value="SMR"/>
    <property type="match status" value="1"/>
</dbReference>
<keyword evidence="4 8" id="KW-0378">Hydrolase</keyword>
<keyword evidence="13" id="KW-1185">Reference proteome</keyword>
<dbReference type="GO" id="GO:0045910">
    <property type="term" value="P:negative regulation of DNA recombination"/>
    <property type="evidence" value="ECO:0007669"/>
    <property type="project" value="InterPro"/>
</dbReference>
<dbReference type="InterPro" id="IPR007696">
    <property type="entry name" value="DNA_mismatch_repair_MutS_core"/>
</dbReference>
<evidence type="ECO:0000313" key="12">
    <source>
        <dbReference type="EMBL" id="PST35759.1"/>
    </source>
</evidence>
<dbReference type="InterPro" id="IPR027417">
    <property type="entry name" value="P-loop_NTPase"/>
</dbReference>
<dbReference type="Pfam" id="PF01713">
    <property type="entry name" value="Smr"/>
    <property type="match status" value="1"/>
</dbReference>
<dbReference type="InterPro" id="IPR045076">
    <property type="entry name" value="MutS"/>
</dbReference>
<dbReference type="SUPFAM" id="SSF48334">
    <property type="entry name" value="DNA repair protein MutS, domain III"/>
    <property type="match status" value="1"/>
</dbReference>
<evidence type="ECO:0000256" key="4">
    <source>
        <dbReference type="ARBA" id="ARBA00022801"/>
    </source>
</evidence>
<dbReference type="InterPro" id="IPR002625">
    <property type="entry name" value="Smr_dom"/>
</dbReference>
<dbReference type="Gene3D" id="3.40.50.300">
    <property type="entry name" value="P-loop containing nucleotide triphosphate hydrolases"/>
    <property type="match status" value="1"/>
</dbReference>
<evidence type="ECO:0000256" key="1">
    <source>
        <dbReference type="ARBA" id="ARBA00022722"/>
    </source>
</evidence>
<evidence type="ECO:0000256" key="10">
    <source>
        <dbReference type="SAM" id="MobiDB-lite"/>
    </source>
</evidence>
<evidence type="ECO:0000256" key="3">
    <source>
        <dbReference type="ARBA" id="ARBA00022741"/>
    </source>
</evidence>
<dbReference type="EC" id="3.1.-.-" evidence="8"/>
<keyword evidence="8 12" id="KW-0255">Endonuclease</keyword>
<evidence type="ECO:0000259" key="11">
    <source>
        <dbReference type="PROSITE" id="PS50828"/>
    </source>
</evidence>
<dbReference type="GO" id="GO:0019843">
    <property type="term" value="F:rRNA binding"/>
    <property type="evidence" value="ECO:0007669"/>
    <property type="project" value="UniProtKB-UniRule"/>
</dbReference>
<dbReference type="InterPro" id="IPR000432">
    <property type="entry name" value="DNA_mismatch_repair_MutS_C"/>
</dbReference>
<keyword evidence="5 8" id="KW-0067">ATP-binding</keyword>
<dbReference type="FunFam" id="3.40.50.300:FF:000830">
    <property type="entry name" value="Endonuclease MutS2"/>
    <property type="match status" value="1"/>
</dbReference>
<accession>A0A2T3FKE9</accession>
<evidence type="ECO:0000256" key="6">
    <source>
        <dbReference type="ARBA" id="ARBA00022884"/>
    </source>
</evidence>
<dbReference type="CDD" id="cd03280">
    <property type="entry name" value="ABC_MutS2"/>
    <property type="match status" value="1"/>
</dbReference>
<comment type="similarity">
    <text evidence="8">Belongs to the DNA mismatch repair MutS family. MutS2 subfamily.</text>
</comment>
<evidence type="ECO:0000256" key="2">
    <source>
        <dbReference type="ARBA" id="ARBA00022730"/>
    </source>
</evidence>
<keyword evidence="1 8" id="KW-0540">Nuclease</keyword>
<dbReference type="PANTHER" id="PTHR48466:SF2">
    <property type="entry name" value="OS10G0509000 PROTEIN"/>
    <property type="match status" value="1"/>
</dbReference>
<keyword evidence="6 8" id="KW-0694">RNA-binding</keyword>
<dbReference type="Pfam" id="PF20297">
    <property type="entry name" value="MSSS"/>
    <property type="match status" value="1"/>
</dbReference>
<keyword evidence="9" id="KW-0175">Coiled coil</keyword>
<dbReference type="GO" id="GO:0030983">
    <property type="term" value="F:mismatched DNA binding"/>
    <property type="evidence" value="ECO:0007669"/>
    <property type="project" value="InterPro"/>
</dbReference>
<evidence type="ECO:0000313" key="13">
    <source>
        <dbReference type="Proteomes" id="UP000241048"/>
    </source>
</evidence>
<dbReference type="GO" id="GO:0006298">
    <property type="term" value="P:mismatch repair"/>
    <property type="evidence" value="ECO:0007669"/>
    <property type="project" value="InterPro"/>
</dbReference>
<dbReference type="GO" id="GO:0016887">
    <property type="term" value="F:ATP hydrolysis activity"/>
    <property type="evidence" value="ECO:0007669"/>
    <property type="project" value="InterPro"/>
</dbReference>
<dbReference type="InterPro" id="IPR036187">
    <property type="entry name" value="DNA_mismatch_repair_MutS_sf"/>
</dbReference>
<dbReference type="InterPro" id="IPR046893">
    <property type="entry name" value="MSSS"/>
</dbReference>
<dbReference type="SMART" id="SM00534">
    <property type="entry name" value="MUTSac"/>
    <property type="match status" value="1"/>
</dbReference>
<dbReference type="AlphaFoldDB" id="A0A2T3FKE9"/>
<dbReference type="PROSITE" id="PS00486">
    <property type="entry name" value="DNA_MISMATCH_REPAIR_2"/>
    <property type="match status" value="1"/>
</dbReference>
<dbReference type="EMBL" id="PYLO01000007">
    <property type="protein sequence ID" value="PST35759.1"/>
    <property type="molecule type" value="Genomic_DNA"/>
</dbReference>
<protein>
    <recommendedName>
        <fullName evidence="8">Endonuclease MutS2</fullName>
        <ecNumber evidence="8">3.1.-.-</ecNumber>
    </recommendedName>
    <alternativeName>
        <fullName evidence="8">Ribosome-associated protein quality control-upstream factor</fullName>
        <shortName evidence="8">RQC-upstream factor</shortName>
        <shortName evidence="8">RqcU</shortName>
        <ecNumber evidence="8">3.6.4.-</ecNumber>
    </alternativeName>
</protein>
<dbReference type="CDD" id="cd06503">
    <property type="entry name" value="ATP-synt_Fo_b"/>
    <property type="match status" value="1"/>
</dbReference>
<evidence type="ECO:0000256" key="5">
    <source>
        <dbReference type="ARBA" id="ARBA00022840"/>
    </source>
</evidence>
<dbReference type="PROSITE" id="PS50828">
    <property type="entry name" value="SMR"/>
    <property type="match status" value="1"/>
</dbReference>
<comment type="function">
    <text evidence="8">Acts as a ribosome collision sensor, splitting the ribosome into its 2 subunits. Detects stalled/collided 70S ribosomes which it binds and splits by an ATP-hydrolysis driven conformational change. Acts upstream of the ribosome quality control system (RQC), a ribosome-associated complex that mediates the extraction of incompletely synthesized nascent chains from stalled ribosomes and their subsequent degradation. Probably generates substrates for RQC.</text>
</comment>
<dbReference type="InterPro" id="IPR005747">
    <property type="entry name" value="MutS2"/>
</dbReference>
<dbReference type="Proteomes" id="UP000241048">
    <property type="component" value="Unassembled WGS sequence"/>
</dbReference>
<dbReference type="GO" id="GO:0005524">
    <property type="term" value="F:ATP binding"/>
    <property type="evidence" value="ECO:0007669"/>
    <property type="project" value="UniProtKB-UniRule"/>
</dbReference>
<dbReference type="SUPFAM" id="SSF52540">
    <property type="entry name" value="P-loop containing nucleoside triphosphate hydrolases"/>
    <property type="match status" value="1"/>
</dbReference>
<dbReference type="HAMAP" id="MF_00092">
    <property type="entry name" value="MutS2"/>
    <property type="match status" value="1"/>
</dbReference>
<dbReference type="SMART" id="SM00533">
    <property type="entry name" value="MUTSd"/>
    <property type="match status" value="1"/>
</dbReference>